<name>A0A5J6T7G6_9CAUD</name>
<reference evidence="3" key="1">
    <citation type="submission" date="2019-06" db="EMBL/GenBank/DDBJ databases">
        <title>Complete genome of Proteus mirabilis phage Myduc.</title>
        <authorList>
            <person name="Tran J.S."/>
            <person name="Lessor L."/>
            <person name="O'Leary C."/>
            <person name="Bonasera R.M."/>
            <person name="Liu M."/>
        </authorList>
    </citation>
    <scope>NUCLEOTIDE SEQUENCE [LARGE SCALE GENOMIC DNA]</scope>
</reference>
<proteinExistence type="predicted"/>
<organism evidence="2 3">
    <name type="scientific">Proteus phage Myduc</name>
    <dbReference type="NCBI Taxonomy" id="2650874"/>
    <lineage>
        <taxon>Viruses</taxon>
        <taxon>Duplodnaviria</taxon>
        <taxon>Heunggongvirae</taxon>
        <taxon>Uroviricota</taxon>
        <taxon>Caudoviricetes</taxon>
        <taxon>Chaseviridae</taxon>
        <taxon>Cleopatravirinae</taxon>
        <taxon>Myducvirus</taxon>
        <taxon>Myducvirus myduc</taxon>
    </lineage>
</organism>
<dbReference type="Pfam" id="PF05106">
    <property type="entry name" value="Phage_holin_3_1"/>
    <property type="match status" value="1"/>
</dbReference>
<feature type="transmembrane region" description="Helical" evidence="1">
    <location>
        <begin position="42"/>
        <end position="61"/>
    </location>
</feature>
<evidence type="ECO:0000256" key="1">
    <source>
        <dbReference type="SAM" id="Phobius"/>
    </source>
</evidence>
<evidence type="ECO:0000313" key="2">
    <source>
        <dbReference type="EMBL" id="QFG06700.1"/>
    </source>
</evidence>
<keyword evidence="3" id="KW-1185">Reference proteome</keyword>
<keyword evidence="1" id="KW-0472">Membrane</keyword>
<sequence>MDRQFWQSVFSTMHQFGITHGLLSGLVALIRGAYEQEGLKKALFDALLCVVIASFVMSFPGLEDMLEEHPNRAMIVAMVIGIIGANLIITTIRETFKTALKQLNPLNWFKKGK</sequence>
<dbReference type="Proteomes" id="UP000327513">
    <property type="component" value="Segment"/>
</dbReference>
<protein>
    <submittedName>
        <fullName evidence="2">Putative holin</fullName>
    </submittedName>
</protein>
<gene>
    <name evidence="2" type="ORF">CPT_Myduc_078</name>
</gene>
<dbReference type="EMBL" id="MN098326">
    <property type="protein sequence ID" value="QFG06700.1"/>
    <property type="molecule type" value="Genomic_DNA"/>
</dbReference>
<dbReference type="InterPro" id="IPR006481">
    <property type="entry name" value="Phage_lambda_GpS_holin"/>
</dbReference>
<evidence type="ECO:0000313" key="3">
    <source>
        <dbReference type="Proteomes" id="UP000327513"/>
    </source>
</evidence>
<keyword evidence="1" id="KW-1133">Transmembrane helix</keyword>
<feature type="transmembrane region" description="Helical" evidence="1">
    <location>
        <begin position="12"/>
        <end position="30"/>
    </location>
</feature>
<keyword evidence="1" id="KW-0812">Transmembrane</keyword>
<feature type="transmembrane region" description="Helical" evidence="1">
    <location>
        <begin position="73"/>
        <end position="92"/>
    </location>
</feature>
<accession>A0A5J6T7G6</accession>